<accession>A0A0W7YT79</accession>
<keyword evidence="5" id="KW-1185">Reference proteome</keyword>
<sequence length="392" mass="41939">MAQQPLPAWEHNELQAWLRLALTPGIGNGTARRLLARFGSAPAIFEASASELHDCVSAAQASRLQTLPEGFAAALAQTWQWLQHEGDDIAHALITLGDPRYPDSLLHTADPPIMLYALGSAQHLLRAAPLLDWQRSLAMVGSRNPTPQGSDNAFQFAKYLAQQGWSVVSGMALGIDAAAHQGALTATDAPLPTVAVIGTGIDRIYPRQHQQLAHQIARQGLILSEFPLGTPPIASNFPKRNRIISGLSCGTLVVEAALASGSLITARMASEQGREVFAIPGSIHAPQYKGCHALIRQGAKLVEQAQDILEELMQLAPSTTQDAVRATAPAPQSDEPVHPLLQAMGYDPVHLDQLCARTGHSAAELQAQLLELELSGEVCRLPGGLYQRMGRA</sequence>
<dbReference type="PANTHER" id="PTHR43022:SF1">
    <property type="entry name" value="PROTEIN SMF"/>
    <property type="match status" value="1"/>
</dbReference>
<proteinExistence type="inferred from homology"/>
<dbReference type="InterPro" id="IPR036388">
    <property type="entry name" value="WH-like_DNA-bd_sf"/>
</dbReference>
<evidence type="ECO:0000256" key="1">
    <source>
        <dbReference type="ARBA" id="ARBA00006525"/>
    </source>
</evidence>
<dbReference type="InterPro" id="IPR041614">
    <property type="entry name" value="DprA_WH"/>
</dbReference>
<dbReference type="Pfam" id="PF02481">
    <property type="entry name" value="DNA_processg_A"/>
    <property type="match status" value="1"/>
</dbReference>
<dbReference type="Gene3D" id="3.40.50.450">
    <property type="match status" value="1"/>
</dbReference>
<dbReference type="Proteomes" id="UP000053300">
    <property type="component" value="Unassembled WGS sequence"/>
</dbReference>
<comment type="similarity">
    <text evidence="1">Belongs to the DprA/Smf family.</text>
</comment>
<gene>
    <name evidence="4" type="ORF">AS359_11350</name>
</gene>
<dbReference type="Pfam" id="PF17782">
    <property type="entry name" value="WHD_DprA"/>
    <property type="match status" value="1"/>
</dbReference>
<dbReference type="GO" id="GO:0009294">
    <property type="term" value="P:DNA-mediated transformation"/>
    <property type="evidence" value="ECO:0007669"/>
    <property type="project" value="InterPro"/>
</dbReference>
<evidence type="ECO:0000313" key="5">
    <source>
        <dbReference type="Proteomes" id="UP000053300"/>
    </source>
</evidence>
<reference evidence="4 5" key="1">
    <citation type="submission" date="2015-12" db="EMBL/GenBank/DDBJ databases">
        <title>Complete genome sequence of a multi-drug resistant strain Acidovorax sp. 12322-1.</title>
        <authorList>
            <person name="Ming D."/>
            <person name="Wang M."/>
            <person name="Hu S."/>
            <person name="Zhou Y."/>
            <person name="Jiang T."/>
        </authorList>
    </citation>
    <scope>NUCLEOTIDE SEQUENCE [LARGE SCALE GENOMIC DNA]</scope>
    <source>
        <strain evidence="4 5">12322-1</strain>
    </source>
</reference>
<feature type="domain" description="Smf/DprA SLOG" evidence="2">
    <location>
        <begin position="93"/>
        <end position="312"/>
    </location>
</feature>
<comment type="caution">
    <text evidence="4">The sequence shown here is derived from an EMBL/GenBank/DDBJ whole genome shotgun (WGS) entry which is preliminary data.</text>
</comment>
<evidence type="ECO:0000259" key="3">
    <source>
        <dbReference type="Pfam" id="PF17782"/>
    </source>
</evidence>
<protein>
    <submittedName>
        <fullName evidence="4">DNA processing protein DprA</fullName>
    </submittedName>
</protein>
<evidence type="ECO:0000259" key="2">
    <source>
        <dbReference type="Pfam" id="PF02481"/>
    </source>
</evidence>
<feature type="domain" description="DprA winged helix" evidence="3">
    <location>
        <begin position="326"/>
        <end position="384"/>
    </location>
</feature>
<dbReference type="AlphaFoldDB" id="A0A0W7YT79"/>
<dbReference type="STRING" id="225992.B5M06_05855"/>
<dbReference type="EMBL" id="LPXH01000040">
    <property type="protein sequence ID" value="KUF38325.1"/>
    <property type="molecule type" value="Genomic_DNA"/>
</dbReference>
<dbReference type="PANTHER" id="PTHR43022">
    <property type="entry name" value="PROTEIN SMF"/>
    <property type="match status" value="1"/>
</dbReference>
<dbReference type="Gene3D" id="1.10.10.10">
    <property type="entry name" value="Winged helix-like DNA-binding domain superfamily/Winged helix DNA-binding domain"/>
    <property type="match status" value="1"/>
</dbReference>
<name>A0A0W7YT79_9BURK</name>
<organism evidence="4 5">
    <name type="scientific">Comamonas kerstersii</name>
    <dbReference type="NCBI Taxonomy" id="225992"/>
    <lineage>
        <taxon>Bacteria</taxon>
        <taxon>Pseudomonadati</taxon>
        <taxon>Pseudomonadota</taxon>
        <taxon>Betaproteobacteria</taxon>
        <taxon>Burkholderiales</taxon>
        <taxon>Comamonadaceae</taxon>
        <taxon>Comamonas</taxon>
    </lineage>
</organism>
<dbReference type="SUPFAM" id="SSF102405">
    <property type="entry name" value="MCP/YpsA-like"/>
    <property type="match status" value="1"/>
</dbReference>
<dbReference type="SUPFAM" id="SSF47781">
    <property type="entry name" value="RuvA domain 2-like"/>
    <property type="match status" value="1"/>
</dbReference>
<dbReference type="InterPro" id="IPR010994">
    <property type="entry name" value="RuvA_2-like"/>
</dbReference>
<dbReference type="RefSeq" id="WP_058880490.1">
    <property type="nucleotide sequence ID" value="NZ_LPXH01000040.1"/>
</dbReference>
<evidence type="ECO:0000313" key="4">
    <source>
        <dbReference type="EMBL" id="KUF38325.1"/>
    </source>
</evidence>
<dbReference type="NCBIfam" id="TIGR00732">
    <property type="entry name" value="dprA"/>
    <property type="match status" value="1"/>
</dbReference>
<dbReference type="InterPro" id="IPR003488">
    <property type="entry name" value="DprA"/>
</dbReference>
<dbReference type="InterPro" id="IPR057666">
    <property type="entry name" value="DrpA_SLOG"/>
</dbReference>